<evidence type="ECO:0000313" key="4">
    <source>
        <dbReference type="Proteomes" id="UP000608522"/>
    </source>
</evidence>
<feature type="region of interest" description="Disordered" evidence="1">
    <location>
        <begin position="117"/>
        <end position="207"/>
    </location>
</feature>
<protein>
    <submittedName>
        <fullName evidence="3">Uncharacterized protein</fullName>
    </submittedName>
</protein>
<feature type="compositionally biased region" description="Gly residues" evidence="1">
    <location>
        <begin position="127"/>
        <end position="140"/>
    </location>
</feature>
<name>A0ABQ3TB59_9ACTN</name>
<accession>A0ABQ3TB59</accession>
<gene>
    <name evidence="3" type="ORF">Sspor_32130</name>
</gene>
<feature type="chain" id="PRO_5046970589" evidence="2">
    <location>
        <begin position="27"/>
        <end position="217"/>
    </location>
</feature>
<evidence type="ECO:0000256" key="1">
    <source>
        <dbReference type="SAM" id="MobiDB-lite"/>
    </source>
</evidence>
<organism evidence="3 4">
    <name type="scientific">Streptomyces spororaveus</name>
    <dbReference type="NCBI Taxonomy" id="284039"/>
    <lineage>
        <taxon>Bacteria</taxon>
        <taxon>Bacillati</taxon>
        <taxon>Actinomycetota</taxon>
        <taxon>Actinomycetes</taxon>
        <taxon>Kitasatosporales</taxon>
        <taxon>Streptomycetaceae</taxon>
        <taxon>Streptomyces</taxon>
    </lineage>
</organism>
<feature type="signal peptide" evidence="2">
    <location>
        <begin position="1"/>
        <end position="26"/>
    </location>
</feature>
<reference evidence="4" key="1">
    <citation type="submission" date="2023-07" db="EMBL/GenBank/DDBJ databases">
        <title>Whole genome shotgun sequence of Streptomyces spororaveus NBRC 15456.</title>
        <authorList>
            <person name="Komaki H."/>
            <person name="Tamura T."/>
        </authorList>
    </citation>
    <scope>NUCLEOTIDE SEQUENCE [LARGE SCALE GENOMIC DNA]</scope>
    <source>
        <strain evidence="4">NBRC 15456</strain>
    </source>
</reference>
<feature type="compositionally biased region" description="Polar residues" evidence="1">
    <location>
        <begin position="184"/>
        <end position="197"/>
    </location>
</feature>
<sequence>MRLRSTAAVFVGALVLALPTAGPSMADDHGERALGTLHYQYLDAAGIERRGQIRPADNDTCYLLTRTSRDEPAIEVRNDTESLAVLFDNRSCDGEAEKVLKPGERASRVEVVSVYFKPVDGEDPGRGDNGGNGGNGGNGTWPGRDDRPRDDEADEDQTDTGNSGNTGNTGNGGNGTWPGREDQTGQTGQNPDQSQNQNRDEEEEDEDFLAALFRALR</sequence>
<keyword evidence="2" id="KW-0732">Signal</keyword>
<dbReference type="EMBL" id="BNED01000005">
    <property type="protein sequence ID" value="GHI77652.1"/>
    <property type="molecule type" value="Genomic_DNA"/>
</dbReference>
<evidence type="ECO:0000313" key="3">
    <source>
        <dbReference type="EMBL" id="GHI77652.1"/>
    </source>
</evidence>
<evidence type="ECO:0000256" key="2">
    <source>
        <dbReference type="SAM" id="SignalP"/>
    </source>
</evidence>
<dbReference type="RefSeq" id="WP_202199652.1">
    <property type="nucleotide sequence ID" value="NZ_BAAATO010000010.1"/>
</dbReference>
<feature type="compositionally biased region" description="Gly residues" evidence="1">
    <location>
        <begin position="167"/>
        <end position="176"/>
    </location>
</feature>
<keyword evidence="4" id="KW-1185">Reference proteome</keyword>
<proteinExistence type="predicted"/>
<dbReference type="Proteomes" id="UP000608522">
    <property type="component" value="Unassembled WGS sequence"/>
</dbReference>
<comment type="caution">
    <text evidence="3">The sequence shown here is derived from an EMBL/GenBank/DDBJ whole genome shotgun (WGS) entry which is preliminary data.</text>
</comment>